<evidence type="ECO:0000313" key="2">
    <source>
        <dbReference type="Proteomes" id="UP000007886"/>
    </source>
</evidence>
<organism evidence="1 2">
    <name type="scientific">Bradyrhizobium cosmicum</name>
    <dbReference type="NCBI Taxonomy" id="1404864"/>
    <lineage>
        <taxon>Bacteria</taxon>
        <taxon>Pseudomonadati</taxon>
        <taxon>Pseudomonadota</taxon>
        <taxon>Alphaproteobacteria</taxon>
        <taxon>Hyphomicrobiales</taxon>
        <taxon>Nitrobacteraceae</taxon>
        <taxon>Bradyrhizobium</taxon>
    </lineage>
</organism>
<gene>
    <name evidence="1" type="ORF">S23_31100</name>
</gene>
<dbReference type="EMBL" id="AP012279">
    <property type="protein sequence ID" value="BAL76316.1"/>
    <property type="molecule type" value="Genomic_DNA"/>
</dbReference>
<dbReference type="KEGG" id="brs:S23_31100"/>
<keyword evidence="2" id="KW-1185">Reference proteome</keyword>
<accession>A0AAI8QCE5</accession>
<dbReference type="Proteomes" id="UP000007886">
    <property type="component" value="Chromosome"/>
</dbReference>
<proteinExistence type="predicted"/>
<evidence type="ECO:0000313" key="1">
    <source>
        <dbReference type="EMBL" id="BAL76316.1"/>
    </source>
</evidence>
<protein>
    <submittedName>
        <fullName evidence="1">Uncharacterized protein</fullName>
    </submittedName>
</protein>
<dbReference type="AlphaFoldDB" id="A0AAI8QCE5"/>
<name>A0AAI8QCE5_9BRAD</name>
<sequence>MRGAEIDEKMRAAFGITGSLKIESCDPSPVKMSVRRMRRFNASRKVQPNTFAEMQEPAGTTAEIAPADSIFANVDQPR</sequence>
<reference evidence="1 2" key="1">
    <citation type="journal article" date="2012" name="Microbes Environ.">
        <title>Complete genome sequence of Bradyrhizobium sp. S23321: insights into symbiosis evolution in soil oligotrophs.</title>
        <authorList>
            <person name="Okubo T."/>
            <person name="Tsukui T."/>
            <person name="Maita H."/>
            <person name="Okamoto S."/>
            <person name="Oshima K."/>
            <person name="Fujisawa T."/>
            <person name="Saito A."/>
            <person name="Futamata H."/>
            <person name="Hattori R."/>
            <person name="Shimomura Y."/>
            <person name="Haruta S."/>
            <person name="Morimoto S."/>
            <person name="Wang Y."/>
            <person name="Sakai Y."/>
            <person name="Hattori M."/>
            <person name="Aizawa S."/>
            <person name="Nagashima K.V.P."/>
            <person name="Masuda S."/>
            <person name="Hattori T."/>
            <person name="Yamashita A."/>
            <person name="Bao Z."/>
            <person name="Hayatsu M."/>
            <person name="Kajiya-Kanegae H."/>
            <person name="Yoshinaga I."/>
            <person name="Sakamoto K."/>
            <person name="Toyota K."/>
            <person name="Nakao M."/>
            <person name="Kohara M."/>
            <person name="Anda M."/>
            <person name="Niwa R."/>
            <person name="Jung-Hwan P."/>
            <person name="Sameshima-Saito R."/>
            <person name="Tokuda S."/>
            <person name="Yamamoto S."/>
            <person name="Yamamoto S."/>
            <person name="Yokoyama T."/>
            <person name="Akutsu T."/>
            <person name="Nakamura Y."/>
            <person name="Nakahira-Yanaka Y."/>
            <person name="Takada Hoshino Y."/>
            <person name="Hirakawa H."/>
            <person name="Mitsui H."/>
            <person name="Terasawa K."/>
            <person name="Itakura M."/>
            <person name="Sato S."/>
            <person name="Ikeda-Ohtsubo W."/>
            <person name="Sakakura N."/>
            <person name="Kaminuma E."/>
            <person name="Minamisawa K."/>
        </authorList>
    </citation>
    <scope>NUCLEOTIDE SEQUENCE [LARGE SCALE GENOMIC DNA]</scope>
    <source>
        <strain evidence="1 2">S23321</strain>
    </source>
</reference>